<sequence>MSTVSRMRLYGTESAPEPFRILRAGPMEVRLENGNLRYVRFEGHEVLRAISYVVRDKDWGTLAGAISDLVVLEEPGKFEISYVSRYKNQGACLSVTARITGTETGSLRFASSAVADSAFETNRCGFTVLHPINGVAGEPVEVEHCDGSVVQTRFPDLIDPWQPFKSIRSLTHAPAPHLKARCQMDGDTFEMEDQRNWSDASYKTYVRPLALPWPYVIEVGKEVEQSITLQIENLANETAPSTITPLSTSTGGVELKAGKKTKSRFPRIGLLISPEDLKSAISHIDLLRKVNPPAILCHLDPTALHGQEALEGFRELQVRFPASYELEYVVSCKGDLLAEFQNLADMIDRSGLELASIAVCPSVDRQSTPPGSEWPQCPPLADIYTAARNCFPGMRLGGGMFSYFTELNRKRPPVSLLDFVTHATNPIVHAADDESVLETLETLPHITRTARAIIGKDKEYRLGPTTIGMRQNPYGSRTFANPGNERICMTHDDPRQRGLFAAAWTMGYASAIANADIRQWIPASFTGPRGIVDTESGSLLPVGEVVSLLAGLSEGDVIDCSDETPASVAVLCVEKDGEVLRFAANLTNRELEIGFGERRTFGPFEVIRL</sequence>
<keyword evidence="4" id="KW-1185">Reference proteome</keyword>
<evidence type="ECO:0000259" key="2">
    <source>
        <dbReference type="Pfam" id="PF25838"/>
    </source>
</evidence>
<dbReference type="InterPro" id="IPR058788">
    <property type="entry name" value="ApnL_N"/>
</dbReference>
<accession>A0A0M6YC98</accession>
<organism evidence="3 4">
    <name type="scientific">Roseibium aggregatum</name>
    <dbReference type="NCBI Taxonomy" id="187304"/>
    <lineage>
        <taxon>Bacteria</taxon>
        <taxon>Pseudomonadati</taxon>
        <taxon>Pseudomonadota</taxon>
        <taxon>Alphaproteobacteria</taxon>
        <taxon>Hyphomicrobiales</taxon>
        <taxon>Stappiaceae</taxon>
        <taxon>Roseibium</taxon>
    </lineage>
</organism>
<dbReference type="EMBL" id="CXST01000004">
    <property type="protein sequence ID" value="CTQ46631.1"/>
    <property type="molecule type" value="Genomic_DNA"/>
</dbReference>
<dbReference type="InterPro" id="IPR058787">
    <property type="entry name" value="ApnL_M"/>
</dbReference>
<dbReference type="Proteomes" id="UP000048926">
    <property type="component" value="Unassembled WGS sequence"/>
</dbReference>
<dbReference type="Pfam" id="PF25837">
    <property type="entry name" value="Apionate_lact_N"/>
    <property type="match status" value="1"/>
</dbReference>
<dbReference type="RefSeq" id="WP_145903855.1">
    <property type="nucleotide sequence ID" value="NZ_CXST01000004.1"/>
</dbReference>
<name>A0A0M6YC98_9HYPH</name>
<evidence type="ECO:0000313" key="4">
    <source>
        <dbReference type="Proteomes" id="UP000048926"/>
    </source>
</evidence>
<dbReference type="Pfam" id="PF25838">
    <property type="entry name" value="Apionate_lact_M"/>
    <property type="match status" value="1"/>
</dbReference>
<dbReference type="AlphaFoldDB" id="A0A0M6YC98"/>
<evidence type="ECO:0000259" key="1">
    <source>
        <dbReference type="Pfam" id="PF25837"/>
    </source>
</evidence>
<feature type="domain" description="D-apionate lactonase N-terminal" evidence="1">
    <location>
        <begin position="7"/>
        <end position="232"/>
    </location>
</feature>
<reference evidence="4" key="1">
    <citation type="submission" date="2015-07" db="EMBL/GenBank/DDBJ databases">
        <authorList>
            <person name="Rodrigo-Torres Lidia"/>
            <person name="Arahal R.David."/>
        </authorList>
    </citation>
    <scope>NUCLEOTIDE SEQUENCE [LARGE SCALE GENOMIC DNA]</scope>
    <source>
        <strain evidence="4">CECT 4801</strain>
    </source>
</reference>
<evidence type="ECO:0000313" key="3">
    <source>
        <dbReference type="EMBL" id="CTQ46631.1"/>
    </source>
</evidence>
<protein>
    <submittedName>
        <fullName evidence="3">Uncharacterized protein</fullName>
    </submittedName>
</protein>
<feature type="domain" description="D-apionate lactonase TIM barrel" evidence="2">
    <location>
        <begin position="268"/>
        <end position="553"/>
    </location>
</feature>
<dbReference type="OrthoDB" id="931854at2"/>
<proteinExistence type="predicted"/>
<gene>
    <name evidence="3" type="ORF">LAL4801_05090</name>
</gene>